<keyword evidence="2" id="KW-1185">Reference proteome</keyword>
<gene>
    <name evidence="1" type="ORF">SAMN05216564_101123</name>
</gene>
<evidence type="ECO:0008006" key="3">
    <source>
        <dbReference type="Google" id="ProtNLM"/>
    </source>
</evidence>
<dbReference type="AlphaFoldDB" id="A0A1H3DS99"/>
<proteinExistence type="predicted"/>
<accession>A0A1H3DS99</accession>
<evidence type="ECO:0000313" key="1">
    <source>
        <dbReference type="EMBL" id="SDX69276.1"/>
    </source>
</evidence>
<sequence length="36" mass="4068">MIGGYIIVSRAHQVTIGLDTENRLITYEAFETRIDA</sequence>
<dbReference type="Proteomes" id="UP000199079">
    <property type="component" value="Unassembled WGS sequence"/>
</dbReference>
<evidence type="ECO:0000313" key="2">
    <source>
        <dbReference type="Proteomes" id="UP000199079"/>
    </source>
</evidence>
<reference evidence="2" key="1">
    <citation type="submission" date="2016-10" db="EMBL/GenBank/DDBJ databases">
        <authorList>
            <person name="Varghese N."/>
            <person name="Submissions S."/>
        </authorList>
    </citation>
    <scope>NUCLEOTIDE SEQUENCE [LARGE SCALE GENOMIC DNA]</scope>
    <source>
        <strain evidence="2">DC30,IBRC 10041,KCTC 4046</strain>
    </source>
</reference>
<name>A0A1H3DS99_9EURY</name>
<organism evidence="1 2">
    <name type="scientific">Halopenitus persicus</name>
    <dbReference type="NCBI Taxonomy" id="1048396"/>
    <lineage>
        <taxon>Archaea</taxon>
        <taxon>Methanobacteriati</taxon>
        <taxon>Methanobacteriota</taxon>
        <taxon>Stenosarchaea group</taxon>
        <taxon>Halobacteria</taxon>
        <taxon>Halobacteriales</taxon>
        <taxon>Haloferacaceae</taxon>
        <taxon>Halopenitus</taxon>
    </lineage>
</organism>
<dbReference type="EMBL" id="FNPC01000001">
    <property type="protein sequence ID" value="SDX69276.1"/>
    <property type="molecule type" value="Genomic_DNA"/>
</dbReference>
<protein>
    <recommendedName>
        <fullName evidence="3">Transposase</fullName>
    </recommendedName>
</protein>